<name>A0A2C9UTB0_MANES</name>
<dbReference type="CDD" id="cd02242">
    <property type="entry name" value="cupin_11S_legumin_N"/>
    <property type="match status" value="1"/>
</dbReference>
<evidence type="ECO:0000256" key="6">
    <source>
        <dbReference type="SAM" id="SignalP"/>
    </source>
</evidence>
<dbReference type="CDD" id="cd02243">
    <property type="entry name" value="cupin_11S_legumin_C"/>
    <property type="match status" value="1"/>
</dbReference>
<reference evidence="9" key="1">
    <citation type="journal article" date="2016" name="Nat. Biotechnol.">
        <title>Sequencing wild and cultivated cassava and related species reveals extensive interspecific hybridization and genetic diversity.</title>
        <authorList>
            <person name="Bredeson J.V."/>
            <person name="Lyons J.B."/>
            <person name="Prochnik S.E."/>
            <person name="Wu G.A."/>
            <person name="Ha C.M."/>
            <person name="Edsinger-Gonzales E."/>
            <person name="Grimwood J."/>
            <person name="Schmutz J."/>
            <person name="Rabbi I.Y."/>
            <person name="Egesi C."/>
            <person name="Nauluvula P."/>
            <person name="Lebot V."/>
            <person name="Ndunguru J."/>
            <person name="Mkamilo G."/>
            <person name="Bart R.S."/>
            <person name="Setter T.L."/>
            <person name="Gleadow R.M."/>
            <person name="Kulakow P."/>
            <person name="Ferguson M.E."/>
            <person name="Rounsley S."/>
            <person name="Rokhsar D.S."/>
        </authorList>
    </citation>
    <scope>NUCLEOTIDE SEQUENCE [LARGE SCALE GENOMIC DNA]</scope>
    <source>
        <strain evidence="9">cv. AM560-2</strain>
    </source>
</reference>
<dbReference type="STRING" id="3983.A0A2C9UTB0"/>
<accession>A0A2C9UTB0</accession>
<dbReference type="Gramene" id="Manes.12G032700.1.v8.1">
    <property type="protein sequence ID" value="Manes.12G032700.1.v8.1.CDS"/>
    <property type="gene ID" value="Manes.12G032700.v8.1"/>
</dbReference>
<evidence type="ECO:0000256" key="1">
    <source>
        <dbReference type="ARBA" id="ARBA00007178"/>
    </source>
</evidence>
<dbReference type="FunFam" id="2.60.120.10:FF:000124">
    <property type="entry name" value="Glycinin G5"/>
    <property type="match status" value="1"/>
</dbReference>
<dbReference type="GO" id="GO:0048316">
    <property type="term" value="P:seed development"/>
    <property type="evidence" value="ECO:0007669"/>
    <property type="project" value="UniProtKB-ARBA"/>
</dbReference>
<dbReference type="EMBL" id="CM004398">
    <property type="protein sequence ID" value="OAY34599.1"/>
    <property type="molecule type" value="Genomic_DNA"/>
</dbReference>
<dbReference type="AlphaFoldDB" id="A0A2C9UTB0"/>
<dbReference type="InterPro" id="IPR050253">
    <property type="entry name" value="Seed_Storage-Functional"/>
</dbReference>
<evidence type="ECO:0000313" key="8">
    <source>
        <dbReference type="EMBL" id="OAY34599.1"/>
    </source>
</evidence>
<dbReference type="PANTHER" id="PTHR31189:SF35">
    <property type="entry name" value="12S SEED STORAGE PROTEIN CRB"/>
    <property type="match status" value="1"/>
</dbReference>
<comment type="caution">
    <text evidence="8">The sequence shown here is derived from an EMBL/GenBank/DDBJ whole genome shotgun (WGS) entry which is preliminary data.</text>
</comment>
<dbReference type="PANTHER" id="PTHR31189">
    <property type="entry name" value="OS03G0336100 PROTEIN-RELATED"/>
    <property type="match status" value="1"/>
</dbReference>
<gene>
    <name evidence="8" type="ORF">MANES_12G032700v8</name>
</gene>
<dbReference type="Gene3D" id="2.60.120.10">
    <property type="entry name" value="Jelly Rolls"/>
    <property type="match status" value="2"/>
</dbReference>
<keyword evidence="2 6" id="KW-0732">Signal</keyword>
<proteinExistence type="inferred from homology"/>
<feature type="domain" description="Cupin type-1" evidence="7">
    <location>
        <begin position="36"/>
        <end position="241"/>
    </location>
</feature>
<dbReference type="InterPro" id="IPR006044">
    <property type="entry name" value="11S_seedstore_pln"/>
</dbReference>
<dbReference type="InterPro" id="IPR014710">
    <property type="entry name" value="RmlC-like_jellyroll"/>
</dbReference>
<feature type="domain" description="Cupin type-1" evidence="7">
    <location>
        <begin position="300"/>
        <end position="449"/>
    </location>
</feature>
<sequence>MATPHCFFILSLSLLLLFHGSFSLRQPRDECQVDRINALEPDNRVECEAGVIDSWNPNEDQFQCAGVAVVRWTIEPRGLLLPSYSNAPQLVYIVRGRGVTGISFAGCPETFQESQQPGVSTRVQDKHQKIRRFRQGDIIAIPAGVPHWCYNDGNEPVVAVSVLDVHNGANQLDMNPRHFYVAGNPEDMFRQRFDETRDPRGPRETRRPFMEPTQRECNNLFCGMDTRFLAEAFNVNEQLARKLRNENDVRGNIVRVEGNLQLVRPPRTQQERQEQLQRERGFGRRPNGLEETYCSARIIENIGDPTRADVFVPEAGHVRTVNSHNLPILERMQLSASHVVLRDNSVRLPHLHMNAHSLLYAVRGQAQVQVVDENGNAVFDGNVREGQVLTVPQNFAVVKRTDRDVFEYVAFKTNDNAMTNDLAGRASTMSALPVEVIATAYRLSLEDARRLKFATHETTLKSVRPRPGRWADA</sequence>
<dbReference type="FunFam" id="2.60.120.10:FF:000073">
    <property type="entry name" value="Glycinin G1"/>
    <property type="match status" value="1"/>
</dbReference>
<feature type="chain" id="PRO_5012948673" description="Cupin type-1 domain-containing protein" evidence="6">
    <location>
        <begin position="24"/>
        <end position="473"/>
    </location>
</feature>
<dbReference type="SMART" id="SM00835">
    <property type="entry name" value="Cupin_1"/>
    <property type="match status" value="2"/>
</dbReference>
<dbReference type="SUPFAM" id="SSF51182">
    <property type="entry name" value="RmlC-like cupins"/>
    <property type="match status" value="1"/>
</dbReference>
<evidence type="ECO:0000313" key="9">
    <source>
        <dbReference type="Proteomes" id="UP000091857"/>
    </source>
</evidence>
<comment type="similarity">
    <text evidence="1">Belongs to the 11S seed storage protein (globulins) family.</text>
</comment>
<evidence type="ECO:0000256" key="2">
    <source>
        <dbReference type="ARBA" id="ARBA00022729"/>
    </source>
</evidence>
<keyword evidence="3" id="KW-0758">Storage protein</keyword>
<keyword evidence="4" id="KW-0708">Seed storage protein</keyword>
<dbReference type="InterPro" id="IPR006045">
    <property type="entry name" value="Cupin_1"/>
</dbReference>
<evidence type="ECO:0000259" key="7">
    <source>
        <dbReference type="SMART" id="SM00835"/>
    </source>
</evidence>
<dbReference type="InterPro" id="IPR011051">
    <property type="entry name" value="RmlC_Cupin_sf"/>
</dbReference>
<evidence type="ECO:0000256" key="5">
    <source>
        <dbReference type="ARBA" id="ARBA00023157"/>
    </source>
</evidence>
<keyword evidence="9" id="KW-1185">Reference proteome</keyword>
<feature type="signal peptide" evidence="6">
    <location>
        <begin position="1"/>
        <end position="23"/>
    </location>
</feature>
<keyword evidence="5" id="KW-1015">Disulfide bond</keyword>
<dbReference type="Pfam" id="PF00190">
    <property type="entry name" value="Cupin_1"/>
    <property type="match status" value="2"/>
</dbReference>
<dbReference type="Proteomes" id="UP000091857">
    <property type="component" value="Chromosome 12"/>
</dbReference>
<protein>
    <recommendedName>
        <fullName evidence="7">Cupin type-1 domain-containing protein</fullName>
    </recommendedName>
</protein>
<organism evidence="8 9">
    <name type="scientific">Manihot esculenta</name>
    <name type="common">Cassava</name>
    <name type="synonym">Jatropha manihot</name>
    <dbReference type="NCBI Taxonomy" id="3983"/>
    <lineage>
        <taxon>Eukaryota</taxon>
        <taxon>Viridiplantae</taxon>
        <taxon>Streptophyta</taxon>
        <taxon>Embryophyta</taxon>
        <taxon>Tracheophyta</taxon>
        <taxon>Spermatophyta</taxon>
        <taxon>Magnoliopsida</taxon>
        <taxon>eudicotyledons</taxon>
        <taxon>Gunneridae</taxon>
        <taxon>Pentapetalae</taxon>
        <taxon>rosids</taxon>
        <taxon>fabids</taxon>
        <taxon>Malpighiales</taxon>
        <taxon>Euphorbiaceae</taxon>
        <taxon>Crotonoideae</taxon>
        <taxon>Manihoteae</taxon>
        <taxon>Manihot</taxon>
    </lineage>
</organism>
<evidence type="ECO:0000256" key="4">
    <source>
        <dbReference type="ARBA" id="ARBA00023129"/>
    </source>
</evidence>
<dbReference type="PRINTS" id="PR00439">
    <property type="entry name" value="11SGLOBULIN"/>
</dbReference>
<evidence type="ECO:0000256" key="3">
    <source>
        <dbReference type="ARBA" id="ARBA00022761"/>
    </source>
</evidence>
<dbReference type="GO" id="GO:0045735">
    <property type="term" value="F:nutrient reservoir activity"/>
    <property type="evidence" value="ECO:0007669"/>
    <property type="project" value="UniProtKB-KW"/>
</dbReference>